<dbReference type="EMBL" id="KV875093">
    <property type="protein sequence ID" value="OIW34469.1"/>
    <property type="molecule type" value="Genomic_DNA"/>
</dbReference>
<sequence length="225" mass="25600">MMDQGMININMLCQEPYIMVANVSKIPSRAIGRRVHSPGVAGLERPTTLVALSGRRDLFASCTHRVPWPYLPRVDTHFREHLPFISWPLSSAIGFRDLGGLRPAVVPSNLYSLSLSSPSSQSNQIQLFHVGTRRASSEHLRSACQQKDLGKTTCSFLIVTAGLKYRVHGLFLQSSRRRASIWRPFSWESRSIIDRHVSYLHILLYNPNRAIRRRHSLSSRLACRR</sequence>
<dbReference type="InParanoid" id="A0A1J7J4T3"/>
<protein>
    <submittedName>
        <fullName evidence="1">Uncharacterized protein</fullName>
    </submittedName>
</protein>
<dbReference type="Proteomes" id="UP000182658">
    <property type="component" value="Unassembled WGS sequence"/>
</dbReference>
<evidence type="ECO:0000313" key="2">
    <source>
        <dbReference type="Proteomes" id="UP000182658"/>
    </source>
</evidence>
<keyword evidence="2" id="KW-1185">Reference proteome</keyword>
<gene>
    <name evidence="1" type="ORF">CONLIGDRAFT_6235</name>
</gene>
<reference evidence="1 2" key="1">
    <citation type="submission" date="2016-10" db="EMBL/GenBank/DDBJ databases">
        <title>Draft genome sequence of Coniochaeta ligniaria NRRL30616, a lignocellulolytic fungus for bioabatement of inhibitors in plant biomass hydrolysates.</title>
        <authorList>
            <consortium name="DOE Joint Genome Institute"/>
            <person name="Jimenez D.J."/>
            <person name="Hector R.E."/>
            <person name="Riley R."/>
            <person name="Sun H."/>
            <person name="Grigoriev I.V."/>
            <person name="Van Elsas J.D."/>
            <person name="Nichols N.N."/>
        </authorList>
    </citation>
    <scope>NUCLEOTIDE SEQUENCE [LARGE SCALE GENOMIC DNA]</scope>
    <source>
        <strain evidence="1 2">NRRL 30616</strain>
    </source>
</reference>
<evidence type="ECO:0000313" key="1">
    <source>
        <dbReference type="EMBL" id="OIW34469.1"/>
    </source>
</evidence>
<organism evidence="1 2">
    <name type="scientific">Coniochaeta ligniaria NRRL 30616</name>
    <dbReference type="NCBI Taxonomy" id="1408157"/>
    <lineage>
        <taxon>Eukaryota</taxon>
        <taxon>Fungi</taxon>
        <taxon>Dikarya</taxon>
        <taxon>Ascomycota</taxon>
        <taxon>Pezizomycotina</taxon>
        <taxon>Sordariomycetes</taxon>
        <taxon>Sordariomycetidae</taxon>
        <taxon>Coniochaetales</taxon>
        <taxon>Coniochaetaceae</taxon>
        <taxon>Coniochaeta</taxon>
    </lineage>
</organism>
<name>A0A1J7J4T3_9PEZI</name>
<dbReference type="AlphaFoldDB" id="A0A1J7J4T3"/>
<accession>A0A1J7J4T3</accession>
<proteinExistence type="predicted"/>